<evidence type="ECO:0000256" key="1">
    <source>
        <dbReference type="SAM" id="MobiDB-lite"/>
    </source>
</evidence>
<keyword evidence="4" id="KW-1185">Reference proteome</keyword>
<feature type="transmembrane region" description="Helical" evidence="2">
    <location>
        <begin position="16"/>
        <end position="34"/>
    </location>
</feature>
<organism evidence="3 4">
    <name type="scientific">Lyngbya aestuarii BL J</name>
    <dbReference type="NCBI Taxonomy" id="1348334"/>
    <lineage>
        <taxon>Bacteria</taxon>
        <taxon>Bacillati</taxon>
        <taxon>Cyanobacteriota</taxon>
        <taxon>Cyanophyceae</taxon>
        <taxon>Oscillatoriophycideae</taxon>
        <taxon>Oscillatoriales</taxon>
        <taxon>Microcoleaceae</taxon>
        <taxon>Lyngbya</taxon>
    </lineage>
</organism>
<reference evidence="3 4" key="1">
    <citation type="journal article" date="2013" name="Front. Microbiol.">
        <title>Comparative genomic analyses of the cyanobacterium, Lyngbya aestuarii BL J, a powerful hydrogen producer.</title>
        <authorList>
            <person name="Kothari A."/>
            <person name="Vaughn M."/>
            <person name="Garcia-Pichel F."/>
        </authorList>
    </citation>
    <scope>NUCLEOTIDE SEQUENCE [LARGE SCALE GENOMIC DNA]</scope>
    <source>
        <strain evidence="3 4">BL J</strain>
    </source>
</reference>
<proteinExistence type="predicted"/>
<gene>
    <name evidence="3" type="ORF">M595_4052</name>
</gene>
<comment type="caution">
    <text evidence="3">The sequence shown here is derived from an EMBL/GenBank/DDBJ whole genome shotgun (WGS) entry which is preliminary data.</text>
</comment>
<evidence type="ECO:0000256" key="2">
    <source>
        <dbReference type="SAM" id="Phobius"/>
    </source>
</evidence>
<accession>U7QHV6</accession>
<sequence>MFIQDSTASMTDKACWIVLIGTALFWLIVLPISARERMAKQSLNYSHNPQNLRKDRISDQQPCQLETPKA</sequence>
<feature type="region of interest" description="Disordered" evidence="1">
    <location>
        <begin position="44"/>
        <end position="70"/>
    </location>
</feature>
<evidence type="ECO:0000313" key="4">
    <source>
        <dbReference type="Proteomes" id="UP000017127"/>
    </source>
</evidence>
<protein>
    <submittedName>
        <fullName evidence="3">Uncharacterized protein</fullName>
    </submittedName>
</protein>
<name>U7QHV6_9CYAN</name>
<dbReference type="AlphaFoldDB" id="U7QHV6"/>
<evidence type="ECO:0000313" key="3">
    <source>
        <dbReference type="EMBL" id="ERT06001.1"/>
    </source>
</evidence>
<keyword evidence="2" id="KW-0472">Membrane</keyword>
<keyword evidence="2" id="KW-1133">Transmembrane helix</keyword>
<dbReference type="Proteomes" id="UP000017127">
    <property type="component" value="Unassembled WGS sequence"/>
</dbReference>
<keyword evidence="2" id="KW-0812">Transmembrane</keyword>
<dbReference type="EMBL" id="AUZM01000044">
    <property type="protein sequence ID" value="ERT06001.1"/>
    <property type="molecule type" value="Genomic_DNA"/>
</dbReference>